<dbReference type="InterPro" id="IPR031107">
    <property type="entry name" value="Small_HSP"/>
</dbReference>
<evidence type="ECO:0000313" key="5">
    <source>
        <dbReference type="Proteomes" id="UP001491349"/>
    </source>
</evidence>
<evidence type="ECO:0000259" key="3">
    <source>
        <dbReference type="PROSITE" id="PS01031"/>
    </source>
</evidence>
<dbReference type="Proteomes" id="UP001491349">
    <property type="component" value="Unassembled WGS sequence"/>
</dbReference>
<organism evidence="4 5">
    <name type="scientific">Flavobacterium buctense</name>
    <dbReference type="NCBI Taxonomy" id="1648146"/>
    <lineage>
        <taxon>Bacteria</taxon>
        <taxon>Pseudomonadati</taxon>
        <taxon>Bacteroidota</taxon>
        <taxon>Flavobacteriia</taxon>
        <taxon>Flavobacteriales</taxon>
        <taxon>Flavobacteriaceae</taxon>
        <taxon>Flavobacterium</taxon>
    </lineage>
</organism>
<dbReference type="RefSeq" id="WP_187659920.1">
    <property type="nucleotide sequence ID" value="NZ_JACTAB010000002.1"/>
</dbReference>
<evidence type="ECO:0000256" key="1">
    <source>
        <dbReference type="PROSITE-ProRule" id="PRU00285"/>
    </source>
</evidence>
<comment type="caution">
    <text evidence="4">The sequence shown here is derived from an EMBL/GenBank/DDBJ whole genome shotgun (WGS) entry which is preliminary data.</text>
</comment>
<dbReference type="EMBL" id="JBBPCB010000007">
    <property type="protein sequence ID" value="MEK8180888.1"/>
    <property type="molecule type" value="Genomic_DNA"/>
</dbReference>
<dbReference type="PANTHER" id="PTHR11527">
    <property type="entry name" value="HEAT-SHOCK PROTEIN 20 FAMILY MEMBER"/>
    <property type="match status" value="1"/>
</dbReference>
<accession>A0ABU9E350</accession>
<evidence type="ECO:0000313" key="4">
    <source>
        <dbReference type="EMBL" id="MEK8180888.1"/>
    </source>
</evidence>
<name>A0ABU9E350_9FLAO</name>
<protein>
    <submittedName>
        <fullName evidence="4">Hsp20/alpha crystallin family protein</fullName>
    </submittedName>
</protein>
<keyword evidence="5" id="KW-1185">Reference proteome</keyword>
<dbReference type="Pfam" id="PF00011">
    <property type="entry name" value="HSP20"/>
    <property type="match status" value="1"/>
</dbReference>
<gene>
    <name evidence="4" type="ORF">WMW71_11105</name>
</gene>
<dbReference type="InterPro" id="IPR008978">
    <property type="entry name" value="HSP20-like_chaperone"/>
</dbReference>
<proteinExistence type="inferred from homology"/>
<dbReference type="InterPro" id="IPR002068">
    <property type="entry name" value="A-crystallin/Hsp20_dom"/>
</dbReference>
<dbReference type="CDD" id="cd06464">
    <property type="entry name" value="ACD_sHsps-like"/>
    <property type="match status" value="1"/>
</dbReference>
<reference evidence="4 5" key="1">
    <citation type="submission" date="2024-04" db="EMBL/GenBank/DDBJ databases">
        <title>draft genome sequnece of Flavobacterium buctense JCM 30750.</title>
        <authorList>
            <person name="Kim D.-U."/>
        </authorList>
    </citation>
    <scope>NUCLEOTIDE SEQUENCE [LARGE SCALE GENOMIC DNA]</scope>
    <source>
        <strain evidence="4 5">JCM 30750</strain>
    </source>
</reference>
<dbReference type="SUPFAM" id="SSF49764">
    <property type="entry name" value="HSP20-like chaperones"/>
    <property type="match status" value="1"/>
</dbReference>
<dbReference type="PROSITE" id="PS01031">
    <property type="entry name" value="SHSP"/>
    <property type="match status" value="1"/>
</dbReference>
<feature type="domain" description="SHSP" evidence="3">
    <location>
        <begin position="28"/>
        <end position="143"/>
    </location>
</feature>
<dbReference type="Gene3D" id="2.60.40.790">
    <property type="match status" value="1"/>
</dbReference>
<comment type="similarity">
    <text evidence="1 2">Belongs to the small heat shock protein (HSP20) family.</text>
</comment>
<evidence type="ECO:0000256" key="2">
    <source>
        <dbReference type="RuleBase" id="RU003616"/>
    </source>
</evidence>
<sequence length="143" mass="16554">MNLVKRNYNNFPSIIDEFLKPDWFGGFQNLQTNLPAVNIKETDTNYSLELAAPGKGKDDFVIEIDHNVLTISSEVKTENEQKDDHGRYTRREFNYSAFRRAFTLPETVNTEDINANYENGVLYITLPKKQEALPKPKRLIDIL</sequence>